<accession>A0ABP4T5M3</accession>
<dbReference type="PANTHER" id="PTHR33361">
    <property type="entry name" value="GLR0591 PROTEIN"/>
    <property type="match status" value="1"/>
</dbReference>
<comment type="caution">
    <text evidence="1">The sequence shown here is derived from an EMBL/GenBank/DDBJ whole genome shotgun (WGS) entry which is preliminary data.</text>
</comment>
<gene>
    <name evidence="1" type="ORF">GCM10009807_27960</name>
</gene>
<dbReference type="Pfam" id="PF05960">
    <property type="entry name" value="DUF885"/>
    <property type="match status" value="1"/>
</dbReference>
<name>A0ABP4T5M3_9MICO</name>
<dbReference type="PANTHER" id="PTHR33361:SF2">
    <property type="entry name" value="DUF885 DOMAIN-CONTAINING PROTEIN"/>
    <property type="match status" value="1"/>
</dbReference>
<organism evidence="1 2">
    <name type="scientific">Microbacterium lacus</name>
    <dbReference type="NCBI Taxonomy" id="415217"/>
    <lineage>
        <taxon>Bacteria</taxon>
        <taxon>Bacillati</taxon>
        <taxon>Actinomycetota</taxon>
        <taxon>Actinomycetes</taxon>
        <taxon>Micrococcales</taxon>
        <taxon>Microbacteriaceae</taxon>
        <taxon>Microbacterium</taxon>
    </lineage>
</organism>
<evidence type="ECO:0000313" key="2">
    <source>
        <dbReference type="Proteomes" id="UP001500596"/>
    </source>
</evidence>
<sequence>MEFCSRAYGGSVSHRTDAVREIADRYVAELATHEPDAAQAAGLPNPRPLPDIGPDWLQRKYALQGEVLGELAALPTDAGDQTLRAALTERLERERLLFDTGFTPRLVAGLATPVHLIRYAVEGLTVTPDAAGESLVQRLEAVPDGVAQYIAALRWARDHATRFTGTGVAPVRQLDTLAEQIDLWIEADWFGSVPIAEGVDSDIRARVRASADRANGALADLVDVLRGELRPAAPTTDGVGAQVYADLAAAMLGARIDVADTYAYGWRELERLVAEARALARDLGGTGDDPVRSVAAQLDEDPRYRLDGVAVIRDWLEQRVTETTDALAGAFDLPSGIRHVECVVAEASSGVVYYTPAPPDGSAPSRIVWTIPSGVPVAATWQEVTSVHHEGLPGHHLQFVVTASDPDLHPWQRHLCHIHGYAEGWAHYAEQLSDELGLIRDPAERLGLLLGQIWRSVRIVADIGLHTDLPVPPNTLVPDAAWTPELAQRMLVDLALVEPHLAGFEVDRYLGWPGQALAFKVGARLWNEARAARAAVDGDAFDLREFHRAALALGPMGLEPLRARLLA</sequence>
<reference evidence="2" key="1">
    <citation type="journal article" date="2019" name="Int. J. Syst. Evol. Microbiol.">
        <title>The Global Catalogue of Microorganisms (GCM) 10K type strain sequencing project: providing services to taxonomists for standard genome sequencing and annotation.</title>
        <authorList>
            <consortium name="The Broad Institute Genomics Platform"/>
            <consortium name="The Broad Institute Genome Sequencing Center for Infectious Disease"/>
            <person name="Wu L."/>
            <person name="Ma J."/>
        </authorList>
    </citation>
    <scope>NUCLEOTIDE SEQUENCE [LARGE SCALE GENOMIC DNA]</scope>
    <source>
        <strain evidence="2">JCM 15575</strain>
    </source>
</reference>
<proteinExistence type="predicted"/>
<dbReference type="Proteomes" id="UP001500596">
    <property type="component" value="Unassembled WGS sequence"/>
</dbReference>
<evidence type="ECO:0000313" key="1">
    <source>
        <dbReference type="EMBL" id="GAA1682462.1"/>
    </source>
</evidence>
<keyword evidence="2" id="KW-1185">Reference proteome</keyword>
<dbReference type="EMBL" id="BAAAPK010000001">
    <property type="protein sequence ID" value="GAA1682462.1"/>
    <property type="molecule type" value="Genomic_DNA"/>
</dbReference>
<protein>
    <submittedName>
        <fullName evidence="1">DUF885 domain-containing protein</fullName>
    </submittedName>
</protein>
<dbReference type="InterPro" id="IPR010281">
    <property type="entry name" value="DUF885"/>
</dbReference>